<evidence type="ECO:0000256" key="3">
    <source>
        <dbReference type="SAM" id="MobiDB-lite"/>
    </source>
</evidence>
<feature type="region of interest" description="Disordered" evidence="3">
    <location>
        <begin position="26"/>
        <end position="60"/>
    </location>
</feature>
<dbReference type="InterPro" id="IPR015411">
    <property type="entry name" value="Rep_factor_Mcm10_C"/>
</dbReference>
<dbReference type="InterPro" id="IPR015408">
    <property type="entry name" value="Znf_Mcm10/DnaG"/>
</dbReference>
<comment type="similarity">
    <text evidence="1">Belongs to the MCM10 family.</text>
</comment>
<dbReference type="EMBL" id="MKKU01000014">
    <property type="protein sequence ID" value="RNF27169.1"/>
    <property type="molecule type" value="Genomic_DNA"/>
</dbReference>
<feature type="compositionally biased region" description="Low complexity" evidence="3">
    <location>
        <begin position="26"/>
        <end position="41"/>
    </location>
</feature>
<dbReference type="InterPro" id="IPR040184">
    <property type="entry name" value="Mcm10"/>
</dbReference>
<dbReference type="SMART" id="SM01280">
    <property type="entry name" value="Mcm10"/>
    <property type="match status" value="1"/>
</dbReference>
<accession>A0A422QB30</accession>
<evidence type="ECO:0000256" key="1">
    <source>
        <dbReference type="ARBA" id="ARBA00009679"/>
    </source>
</evidence>
<feature type="region of interest" description="Disordered" evidence="3">
    <location>
        <begin position="324"/>
        <end position="362"/>
    </location>
</feature>
<evidence type="ECO:0000313" key="5">
    <source>
        <dbReference type="EMBL" id="RNF27169.1"/>
    </source>
</evidence>
<reference evidence="5 6" key="1">
    <citation type="journal article" date="2018" name="BMC Genomics">
        <title>Genomic comparison of Trypanosoma conorhini and Trypanosoma rangeli to Trypanosoma cruzi strains of high and low virulence.</title>
        <authorList>
            <person name="Bradwell K.R."/>
            <person name="Koparde V.N."/>
            <person name="Matveyev A.V."/>
            <person name="Serrano M.G."/>
            <person name="Alves J.M."/>
            <person name="Parikh H."/>
            <person name="Huang B."/>
            <person name="Lee V."/>
            <person name="Espinosa-Alvarez O."/>
            <person name="Ortiz P.A."/>
            <person name="Costa-Martins A.G."/>
            <person name="Teixeira M.M."/>
            <person name="Buck G.A."/>
        </authorList>
    </citation>
    <scope>NUCLEOTIDE SEQUENCE [LARGE SCALE GENOMIC DNA]</scope>
    <source>
        <strain evidence="5 6">025E</strain>
    </source>
</reference>
<comment type="caution">
    <text evidence="5">The sequence shown here is derived from an EMBL/GenBank/DDBJ whole genome shotgun (WGS) entry which is preliminary data.</text>
</comment>
<dbReference type="GO" id="GO:0003688">
    <property type="term" value="F:DNA replication origin binding"/>
    <property type="evidence" value="ECO:0007669"/>
    <property type="project" value="TreeGrafter"/>
</dbReference>
<dbReference type="GO" id="GO:0043596">
    <property type="term" value="C:nuclear replication fork"/>
    <property type="evidence" value="ECO:0007669"/>
    <property type="project" value="TreeGrafter"/>
</dbReference>
<keyword evidence="6" id="KW-1185">Reference proteome</keyword>
<dbReference type="Gene3D" id="2.40.50.140">
    <property type="entry name" value="Nucleic acid-binding proteins"/>
    <property type="match status" value="1"/>
</dbReference>
<protein>
    <recommendedName>
        <fullName evidence="2">Protein MCM10 homolog</fullName>
    </recommendedName>
</protein>
<evidence type="ECO:0000313" key="6">
    <source>
        <dbReference type="Proteomes" id="UP000284403"/>
    </source>
</evidence>
<evidence type="ECO:0000256" key="2">
    <source>
        <dbReference type="ARBA" id="ARBA00017770"/>
    </source>
</evidence>
<evidence type="ECO:0000259" key="4">
    <source>
        <dbReference type="SMART" id="SM01280"/>
    </source>
</evidence>
<feature type="compositionally biased region" description="Low complexity" evidence="3">
    <location>
        <begin position="325"/>
        <end position="336"/>
    </location>
</feature>
<dbReference type="PANTHER" id="PTHR13454">
    <property type="entry name" value="PROTEIN MCM10 HOMOLOG"/>
    <property type="match status" value="1"/>
</dbReference>
<feature type="domain" description="Replication factor Mcm10 C-terminal" evidence="4">
    <location>
        <begin position="432"/>
        <end position="727"/>
    </location>
</feature>
<proteinExistence type="inferred from homology"/>
<dbReference type="GeneID" id="40314217"/>
<dbReference type="PANTHER" id="PTHR13454:SF11">
    <property type="entry name" value="PROTEIN MCM10 HOMOLOG"/>
    <property type="match status" value="1"/>
</dbReference>
<gene>
    <name evidence="5" type="ORF">Tco025E_00606</name>
</gene>
<dbReference type="InterPro" id="IPR012340">
    <property type="entry name" value="NA-bd_OB-fold"/>
</dbReference>
<name>A0A422QB30_9TRYP</name>
<feature type="region of interest" description="Disordered" evidence="3">
    <location>
        <begin position="235"/>
        <end position="265"/>
    </location>
</feature>
<dbReference type="OrthoDB" id="273123at2759"/>
<dbReference type="Proteomes" id="UP000284403">
    <property type="component" value="Unassembled WGS sequence"/>
</dbReference>
<sequence length="727" mass="76511">MEETRHATNAGVDVDDEEDPFAVFNTSSPATPAALTAPAASGGRTVAAEASPTVSGPPLGGGRSVSVTEALGSAAPSGASSIMHIVSASPREGLEAAAAVNRHSPAERVRAAAMQEPSSGITVSHPTKSCEQLSLVLVQHPYATFMETRRRLAAAGAPPSLTVIGVVVRKTDPRQKNGKHTYGIATLWSMRGPFPTPPEELSVLLGGSAFDVHYTRIATGIVLALSGVQRMEGRREASASSAQTAATTLTPAAAPRTNTGGVGSNTSELLKVVKGEQVRALGYAADLATCQAIQQHTGERCNRIVNGAISKFCSNHVSNLRRAARGGAASSATATRPQSPASAKRPPTSFASGATRVNLLPRNPTGVVASKTALQSLVRQQPGFLTVKGSCGLPTTTPAGSDVTSAAGAYAGVVSGGALPVTGMCRDVGRVFSSPQSLGVTARGRAVLAAAVHQEDAKERRRLLQLAITPKELGVKRSRNDSSSSAAATVAQEVEAVREQYAPPLGDRAPSSFAPMRCSGFEEVRLRRQDYQHRVVTRRADGTTSSIVSAVEQRLRSDGVLAQTGASRAQAESEEAAPHAEGAAPASTSLLSVVAGAMGSVNDDLRVADERRKFEHRMERRLVQDKALEALAGVTEQTVKGVYCRQCERWYLRRNDRCKMLRHTLETRETTRRFIECEHCGYKTSLLGDVRPSKMIPRCPRCCADAVWKASNAAPESSASLKGPLQL</sequence>
<organism evidence="5 6">
    <name type="scientific">Trypanosoma conorhini</name>
    <dbReference type="NCBI Taxonomy" id="83891"/>
    <lineage>
        <taxon>Eukaryota</taxon>
        <taxon>Discoba</taxon>
        <taxon>Euglenozoa</taxon>
        <taxon>Kinetoplastea</taxon>
        <taxon>Metakinetoplastina</taxon>
        <taxon>Trypanosomatida</taxon>
        <taxon>Trypanosomatidae</taxon>
        <taxon>Trypanosoma</taxon>
    </lineage>
</organism>
<feature type="compositionally biased region" description="Low complexity" evidence="3">
    <location>
        <begin position="238"/>
        <end position="259"/>
    </location>
</feature>
<dbReference type="Pfam" id="PF09329">
    <property type="entry name" value="zf-primase"/>
    <property type="match status" value="1"/>
</dbReference>
<dbReference type="GO" id="GO:0006270">
    <property type="term" value="P:DNA replication initiation"/>
    <property type="evidence" value="ECO:0007669"/>
    <property type="project" value="InterPro"/>
</dbReference>
<dbReference type="GO" id="GO:0003697">
    <property type="term" value="F:single-stranded DNA binding"/>
    <property type="evidence" value="ECO:0007669"/>
    <property type="project" value="InterPro"/>
</dbReference>
<feature type="region of interest" description="Disordered" evidence="3">
    <location>
        <begin position="562"/>
        <end position="584"/>
    </location>
</feature>
<dbReference type="AlphaFoldDB" id="A0A422QB30"/>
<dbReference type="RefSeq" id="XP_029232375.1">
    <property type="nucleotide sequence ID" value="XM_029367546.1"/>
</dbReference>